<sequence length="179" mass="20773">MGLRIPKPIRNVVFRARKRSLRYHEKKWIKAKRGLGETSGTHYRNFAGEKFKVFRKKFRVISESPVILLVDIRVSVLSGNKGIEQKTMLTVELDRGIVDIADINEGRYSMPPDKKIRGRNIMGAIIEEAEEIGREQFGNSSFKLHITPKNDVLKKMYKKFGFREFDTYSNELEKVIPSK</sequence>
<gene>
    <name evidence="2" type="ORF">HON47_01100</name>
</gene>
<dbReference type="GO" id="GO:0016747">
    <property type="term" value="F:acyltransferase activity, transferring groups other than amino-acyl groups"/>
    <property type="evidence" value="ECO:0007669"/>
    <property type="project" value="InterPro"/>
</dbReference>
<evidence type="ECO:0000313" key="2">
    <source>
        <dbReference type="EMBL" id="MBT4870153.1"/>
    </source>
</evidence>
<dbReference type="AlphaFoldDB" id="A0A8T5GDQ9"/>
<evidence type="ECO:0000313" key="3">
    <source>
        <dbReference type="Proteomes" id="UP000722459"/>
    </source>
</evidence>
<proteinExistence type="predicted"/>
<dbReference type="EMBL" id="JABJNZ010000019">
    <property type="protein sequence ID" value="MBT4870153.1"/>
    <property type="molecule type" value="Genomic_DNA"/>
</dbReference>
<dbReference type="InterPro" id="IPR000182">
    <property type="entry name" value="GNAT_dom"/>
</dbReference>
<accession>A0A8T5GDQ9</accession>
<dbReference type="InterPro" id="IPR016181">
    <property type="entry name" value="Acyl_CoA_acyltransferase"/>
</dbReference>
<feature type="domain" description="N-acetyltransferase" evidence="1">
    <location>
        <begin position="114"/>
        <end position="162"/>
    </location>
</feature>
<dbReference type="SUPFAM" id="SSF55729">
    <property type="entry name" value="Acyl-CoA N-acyltransferases (Nat)"/>
    <property type="match status" value="1"/>
</dbReference>
<reference evidence="2" key="1">
    <citation type="journal article" date="2021" name="ISME J.">
        <title>Mercury methylation by metabolically versatile and cosmopolitan marine bacteria.</title>
        <authorList>
            <person name="Lin H."/>
            <person name="Ascher D.B."/>
            <person name="Myung Y."/>
            <person name="Lamborg C.H."/>
            <person name="Hallam S.J."/>
            <person name="Gionfriddo C.M."/>
            <person name="Holt K.E."/>
            <person name="Moreau J.W."/>
        </authorList>
    </citation>
    <scope>NUCLEOTIDE SEQUENCE</scope>
    <source>
        <strain evidence="2">SI075_bin30</strain>
    </source>
</reference>
<organism evidence="2 3">
    <name type="scientific">Candidatus Iainarchaeum sp</name>
    <dbReference type="NCBI Taxonomy" id="3101447"/>
    <lineage>
        <taxon>Archaea</taxon>
        <taxon>Candidatus Iainarchaeota</taxon>
        <taxon>Candidatus Iainarchaeia</taxon>
        <taxon>Candidatus Iainarchaeales</taxon>
        <taxon>Candidatus Iainarchaeaceae</taxon>
        <taxon>Candidatus Iainarchaeum</taxon>
    </lineage>
</organism>
<dbReference type="Pfam" id="PF00583">
    <property type="entry name" value="Acetyltransf_1"/>
    <property type="match status" value="1"/>
</dbReference>
<dbReference type="Gene3D" id="3.40.630.30">
    <property type="match status" value="1"/>
</dbReference>
<protein>
    <submittedName>
        <fullName evidence="2">GNAT family N-acetyltransferase</fullName>
    </submittedName>
</protein>
<name>A0A8T5GDQ9_9ARCH</name>
<dbReference type="Proteomes" id="UP000722459">
    <property type="component" value="Unassembled WGS sequence"/>
</dbReference>
<comment type="caution">
    <text evidence="2">The sequence shown here is derived from an EMBL/GenBank/DDBJ whole genome shotgun (WGS) entry which is preliminary data.</text>
</comment>
<evidence type="ECO:0000259" key="1">
    <source>
        <dbReference type="Pfam" id="PF00583"/>
    </source>
</evidence>